<evidence type="ECO:0000259" key="3">
    <source>
        <dbReference type="PROSITE" id="PS50102"/>
    </source>
</evidence>
<reference evidence="4 5" key="2">
    <citation type="submission" date="2018-11" db="EMBL/GenBank/DDBJ databases">
        <authorList>
            <consortium name="Pathogen Informatics"/>
        </authorList>
    </citation>
    <scope>NUCLEOTIDE SEQUENCE [LARGE SCALE GENOMIC DNA]</scope>
</reference>
<dbReference type="EMBL" id="UZAM01007450">
    <property type="protein sequence ID" value="VDO99212.1"/>
    <property type="molecule type" value="Genomic_DNA"/>
</dbReference>
<dbReference type="GO" id="GO:0045948">
    <property type="term" value="P:positive regulation of translational initiation"/>
    <property type="evidence" value="ECO:0007669"/>
    <property type="project" value="TreeGrafter"/>
</dbReference>
<evidence type="ECO:0000313" key="5">
    <source>
        <dbReference type="Proteomes" id="UP000270296"/>
    </source>
</evidence>
<keyword evidence="5" id="KW-1185">Reference proteome</keyword>
<evidence type="ECO:0000313" key="4">
    <source>
        <dbReference type="EMBL" id="VDO99212.1"/>
    </source>
</evidence>
<dbReference type="Proteomes" id="UP000270296">
    <property type="component" value="Unassembled WGS sequence"/>
</dbReference>
<reference evidence="6" key="1">
    <citation type="submission" date="2016-06" db="UniProtKB">
        <authorList>
            <consortium name="WormBaseParasite"/>
        </authorList>
    </citation>
    <scope>IDENTIFICATION</scope>
</reference>
<dbReference type="Gene3D" id="3.30.70.330">
    <property type="match status" value="1"/>
</dbReference>
<proteinExistence type="predicted"/>
<organism evidence="6">
    <name type="scientific">Soboliphyme baturini</name>
    <dbReference type="NCBI Taxonomy" id="241478"/>
    <lineage>
        <taxon>Eukaryota</taxon>
        <taxon>Metazoa</taxon>
        <taxon>Ecdysozoa</taxon>
        <taxon>Nematoda</taxon>
        <taxon>Enoplea</taxon>
        <taxon>Dorylaimia</taxon>
        <taxon>Dioctophymatida</taxon>
        <taxon>Dioctophymatoidea</taxon>
        <taxon>Soboliphymatidae</taxon>
        <taxon>Soboliphyme</taxon>
    </lineage>
</organism>
<dbReference type="PANTHER" id="PTHR11176">
    <property type="entry name" value="BOULE-RELATED"/>
    <property type="match status" value="1"/>
</dbReference>
<evidence type="ECO:0000313" key="6">
    <source>
        <dbReference type="WBParaSite" id="SBAD_0000301101-mRNA-1"/>
    </source>
</evidence>
<protein>
    <submittedName>
        <fullName evidence="6">RRM domain-containing protein</fullName>
    </submittedName>
</protein>
<name>A0A183IGX7_9BILA</name>
<dbReference type="PANTHER" id="PTHR11176:SF57">
    <property type="entry name" value="PROTEIN BOULE"/>
    <property type="match status" value="1"/>
</dbReference>
<gene>
    <name evidence="4" type="ORF">SBAD_LOCUS2872</name>
</gene>
<accession>A0A183IGX7</accession>
<dbReference type="Pfam" id="PF00076">
    <property type="entry name" value="RRM_1"/>
    <property type="match status" value="1"/>
</dbReference>
<dbReference type="GO" id="GO:0008494">
    <property type="term" value="F:translation activator activity"/>
    <property type="evidence" value="ECO:0007669"/>
    <property type="project" value="TreeGrafter"/>
</dbReference>
<feature type="domain" description="RRM" evidence="3">
    <location>
        <begin position="12"/>
        <end position="94"/>
    </location>
</feature>
<dbReference type="SUPFAM" id="SSF54928">
    <property type="entry name" value="RNA-binding domain, RBD"/>
    <property type="match status" value="1"/>
</dbReference>
<sequence length="213" mass="23984">MSPSVRFRKPTSIAYILDRDFSLMTTCTAEHELRTFFEQFGDVKDVKIVRDCTGVCKGYGFITYETEEEKCGVLEFKGRQLNIGPAIRKASSLSRTIGNEQRHHSSRYCSLQQRHAPDISERAYGLGQSGRVRRRSTDPGTDDLVPCSNYDICDRCYIPLVQANSMAYPVVVPQHVYVAPPLLCSQLQCLNAQQLQGISYAGQTPNNSQVMIY</sequence>
<dbReference type="WBParaSite" id="SBAD_0000301101-mRNA-1">
    <property type="protein sequence ID" value="SBAD_0000301101-mRNA-1"/>
    <property type="gene ID" value="SBAD_0000301101"/>
</dbReference>
<dbReference type="OrthoDB" id="762982at2759"/>
<dbReference type="GO" id="GO:0003730">
    <property type="term" value="F:mRNA 3'-UTR binding"/>
    <property type="evidence" value="ECO:0007669"/>
    <property type="project" value="TreeGrafter"/>
</dbReference>
<dbReference type="GO" id="GO:0005737">
    <property type="term" value="C:cytoplasm"/>
    <property type="evidence" value="ECO:0007669"/>
    <property type="project" value="TreeGrafter"/>
</dbReference>
<dbReference type="AlphaFoldDB" id="A0A183IGX7"/>
<dbReference type="InterPro" id="IPR000504">
    <property type="entry name" value="RRM_dom"/>
</dbReference>
<dbReference type="InterPro" id="IPR012677">
    <property type="entry name" value="Nucleotide-bd_a/b_plait_sf"/>
</dbReference>
<dbReference type="GO" id="GO:0070935">
    <property type="term" value="P:3'-UTR-mediated mRNA stabilization"/>
    <property type="evidence" value="ECO:0007669"/>
    <property type="project" value="TreeGrafter"/>
</dbReference>
<evidence type="ECO:0000256" key="1">
    <source>
        <dbReference type="ARBA" id="ARBA00022884"/>
    </source>
</evidence>
<evidence type="ECO:0000256" key="2">
    <source>
        <dbReference type="PROSITE-ProRule" id="PRU00176"/>
    </source>
</evidence>
<dbReference type="InterPro" id="IPR035979">
    <property type="entry name" value="RBD_domain_sf"/>
</dbReference>
<dbReference type="PROSITE" id="PS50102">
    <property type="entry name" value="RRM"/>
    <property type="match status" value="1"/>
</dbReference>
<keyword evidence="1 2" id="KW-0694">RNA-binding</keyword>